<evidence type="ECO:0000313" key="3">
    <source>
        <dbReference type="EMBL" id="CRK30077.1"/>
    </source>
</evidence>
<name>A0A0G4LJH6_VERLO</name>
<dbReference type="EMBL" id="JAEMWZ010000661">
    <property type="protein sequence ID" value="KAG7108637.1"/>
    <property type="molecule type" value="Genomic_DNA"/>
</dbReference>
<keyword evidence="1" id="KW-0472">Membrane</keyword>
<dbReference type="STRING" id="100787.A0A0G4LJH6"/>
<sequence>MAGGVPHNKMAMDPAIIKLGNMQSQRHLYFRWTKRTARVTLMYAVVVPVIIGFIGYKTDGLWEMRAKRKGDLLAER</sequence>
<evidence type="ECO:0000256" key="1">
    <source>
        <dbReference type="SAM" id="Phobius"/>
    </source>
</evidence>
<reference evidence="4" key="2">
    <citation type="journal article" date="2021" name="Mol. Plant Pathol.">
        <title>A 20-kb lineage-specific genomic region tames virulence in pathogenic amphidiploid Verticillium longisporum.</title>
        <authorList>
            <person name="Harting R."/>
            <person name="Starke J."/>
            <person name="Kusch H."/>
            <person name="Poggeler S."/>
            <person name="Maurus I."/>
            <person name="Schluter R."/>
            <person name="Landesfeind M."/>
            <person name="Bulla I."/>
            <person name="Nowrousian M."/>
            <person name="de Jonge R."/>
            <person name="Stahlhut G."/>
            <person name="Hoff K.J."/>
            <person name="Asshauer K.P."/>
            <person name="Thurmer A."/>
            <person name="Stanke M."/>
            <person name="Daniel R."/>
            <person name="Morgenstern B."/>
            <person name="Thomma B.P.H.J."/>
            <person name="Kronstad J.W."/>
            <person name="Braus-Stromeyer S.A."/>
            <person name="Braus G.H."/>
        </authorList>
    </citation>
    <scope>NUCLEOTIDE SEQUENCE</scope>
    <source>
        <strain evidence="4">Vl32</strain>
    </source>
</reference>
<keyword evidence="1" id="KW-0812">Transmembrane</keyword>
<organism evidence="2 6">
    <name type="scientific">Verticillium longisporum</name>
    <name type="common">Verticillium dahliae var. longisporum</name>
    <dbReference type="NCBI Taxonomy" id="100787"/>
    <lineage>
        <taxon>Eukaryota</taxon>
        <taxon>Fungi</taxon>
        <taxon>Dikarya</taxon>
        <taxon>Ascomycota</taxon>
        <taxon>Pezizomycotina</taxon>
        <taxon>Sordariomycetes</taxon>
        <taxon>Hypocreomycetidae</taxon>
        <taxon>Glomerellales</taxon>
        <taxon>Plectosphaerellaceae</taxon>
        <taxon>Verticillium</taxon>
    </lineage>
</organism>
<dbReference type="Proteomes" id="UP000044602">
    <property type="component" value="Unassembled WGS sequence"/>
</dbReference>
<keyword evidence="1" id="KW-1133">Transmembrane helix</keyword>
<keyword evidence="5" id="KW-1185">Reference proteome</keyword>
<accession>A0A0G4LJH6</accession>
<feature type="transmembrane region" description="Helical" evidence="1">
    <location>
        <begin position="36"/>
        <end position="56"/>
    </location>
</feature>
<evidence type="ECO:0000313" key="6">
    <source>
        <dbReference type="Proteomes" id="UP000045706"/>
    </source>
</evidence>
<dbReference type="EMBL" id="CVQH01021329">
    <property type="protein sequence ID" value="CRK30077.1"/>
    <property type="molecule type" value="Genomic_DNA"/>
</dbReference>
<dbReference type="OrthoDB" id="15108at2759"/>
<dbReference type="Proteomes" id="UP000045706">
    <property type="component" value="Unassembled WGS sequence"/>
</dbReference>
<reference evidence="5 6" key="1">
    <citation type="submission" date="2015-05" db="EMBL/GenBank/DDBJ databases">
        <authorList>
            <person name="Fogelqvist Johan"/>
        </authorList>
    </citation>
    <scope>NUCLEOTIDE SEQUENCE [LARGE SCALE GENOMIC DNA]</scope>
    <source>
        <strain evidence="3">VL1</strain>
        <strain evidence="2">VL2</strain>
    </source>
</reference>
<dbReference type="EMBL" id="CVQI01012669">
    <property type="protein sequence ID" value="CRK22079.1"/>
    <property type="molecule type" value="Genomic_DNA"/>
</dbReference>
<evidence type="ECO:0000313" key="4">
    <source>
        <dbReference type="EMBL" id="KAG7108637.1"/>
    </source>
</evidence>
<protein>
    <submittedName>
        <fullName evidence="2">Uncharacterized protein</fullName>
    </submittedName>
</protein>
<dbReference type="PANTHER" id="PTHR39476:SF1">
    <property type="entry name" value="NADH DEHYDROGENASE [UBIQUINONE] 1 BETA SUBCOMPLEX SUBUNIT 4"/>
    <property type="match status" value="1"/>
</dbReference>
<gene>
    <name evidence="3" type="ORF">BN1708_015737</name>
    <name evidence="2" type="ORF">BN1723_012559</name>
    <name evidence="4" type="ORF">HYQ45_018020</name>
</gene>
<dbReference type="AlphaFoldDB" id="A0A0G4LJH6"/>
<proteinExistence type="predicted"/>
<evidence type="ECO:0000313" key="5">
    <source>
        <dbReference type="Proteomes" id="UP000044602"/>
    </source>
</evidence>
<dbReference type="PANTHER" id="PTHR39476">
    <property type="entry name" value="NADH:UBIQUINONE OXIDOREDUCTASE 6.6KD SUBUNIT"/>
    <property type="match status" value="1"/>
</dbReference>
<evidence type="ECO:0000313" key="2">
    <source>
        <dbReference type="EMBL" id="CRK22079.1"/>
    </source>
</evidence>
<dbReference type="Proteomes" id="UP000689129">
    <property type="component" value="Unassembled WGS sequence"/>
</dbReference>